<dbReference type="Proteomes" id="UP000218899">
    <property type="component" value="Chromosome"/>
</dbReference>
<dbReference type="RefSeq" id="WP_169923927.1">
    <property type="nucleotide sequence ID" value="NZ_AP014936.1"/>
</dbReference>
<evidence type="ECO:0000313" key="2">
    <source>
        <dbReference type="Proteomes" id="UP000218899"/>
    </source>
</evidence>
<sequence>MRLLIVRHAKAEEREIHAATGAPDAERPLTEAGRKSARKIGRALKDILPRIDVLASSPFVRAHETARLIAREYRRLDVVALPALTPGVSGKTVLAWLQEQAEDATVAMVGHEPDLGRLGSWLLTGRDQAFLTIKKGGACLLDFPEAPSPGHGQLAWLLAPAQLRRLGA</sequence>
<protein>
    <submittedName>
        <fullName evidence="1">Phosphohistidine phosphatase</fullName>
    </submittedName>
</protein>
<dbReference type="Pfam" id="PF00300">
    <property type="entry name" value="His_Phos_1"/>
    <property type="match status" value="1"/>
</dbReference>
<dbReference type="KEGG" id="sva:SVA_0391"/>
<dbReference type="InterPro" id="IPR029033">
    <property type="entry name" value="His_PPase_superfam"/>
</dbReference>
<evidence type="ECO:0000313" key="1">
    <source>
        <dbReference type="EMBL" id="BAU46973.1"/>
    </source>
</evidence>
<dbReference type="SUPFAM" id="SSF53254">
    <property type="entry name" value="Phosphoglycerate mutase-like"/>
    <property type="match status" value="1"/>
</dbReference>
<dbReference type="Gene3D" id="3.40.50.1240">
    <property type="entry name" value="Phosphoglycerate mutase-like"/>
    <property type="match status" value="1"/>
</dbReference>
<accession>A0A1B4V0W0</accession>
<gene>
    <name evidence="1" type="ORF">SVA_0391</name>
</gene>
<name>A0A1B4V0W0_9GAMM</name>
<proteinExistence type="predicted"/>
<keyword evidence="2" id="KW-1185">Reference proteome</keyword>
<dbReference type="InterPro" id="IPR013078">
    <property type="entry name" value="His_Pase_superF_clade-1"/>
</dbReference>
<organism evidence="1 2">
    <name type="scientific">Sulfurifustis variabilis</name>
    <dbReference type="NCBI Taxonomy" id="1675686"/>
    <lineage>
        <taxon>Bacteria</taxon>
        <taxon>Pseudomonadati</taxon>
        <taxon>Pseudomonadota</taxon>
        <taxon>Gammaproteobacteria</taxon>
        <taxon>Acidiferrobacterales</taxon>
        <taxon>Acidiferrobacteraceae</taxon>
        <taxon>Sulfurifustis</taxon>
    </lineage>
</organism>
<dbReference type="GO" id="GO:0005737">
    <property type="term" value="C:cytoplasm"/>
    <property type="evidence" value="ECO:0007669"/>
    <property type="project" value="InterPro"/>
</dbReference>
<dbReference type="GO" id="GO:0101006">
    <property type="term" value="F:protein histidine phosphatase activity"/>
    <property type="evidence" value="ECO:0007669"/>
    <property type="project" value="InterPro"/>
</dbReference>
<dbReference type="AlphaFoldDB" id="A0A1B4V0W0"/>
<dbReference type="CDD" id="cd07067">
    <property type="entry name" value="HP_PGM_like"/>
    <property type="match status" value="1"/>
</dbReference>
<dbReference type="SMART" id="SM00855">
    <property type="entry name" value="PGAM"/>
    <property type="match status" value="1"/>
</dbReference>
<dbReference type="InterPro" id="IPR004449">
    <property type="entry name" value="SixA"/>
</dbReference>
<reference evidence="1 2" key="1">
    <citation type="submission" date="2015-08" db="EMBL/GenBank/DDBJ databases">
        <title>Complete genome sequence of Sulfurifustis variabilis.</title>
        <authorList>
            <person name="Miura A."/>
            <person name="Kojima H."/>
            <person name="Fukui M."/>
        </authorList>
    </citation>
    <scope>NUCLEOTIDE SEQUENCE [LARGE SCALE GENOMIC DNA]</scope>
    <source>
        <strain evidence="2">skN76</strain>
    </source>
</reference>
<dbReference type="NCBIfam" id="TIGR00249">
    <property type="entry name" value="sixA"/>
    <property type="match status" value="1"/>
</dbReference>
<dbReference type="EMBL" id="AP014936">
    <property type="protein sequence ID" value="BAU46973.1"/>
    <property type="molecule type" value="Genomic_DNA"/>
</dbReference>